<gene>
    <name evidence="2" type="ORF">PCOR1329_LOCUS9353</name>
</gene>
<feature type="non-terminal residue" evidence="2">
    <location>
        <position position="1"/>
    </location>
</feature>
<proteinExistence type="predicted"/>
<sequence>NETSEDSNADGAATRACCQRKANIEPVIPTPIRSSGVRACEKREAKIEPQEYCYKAVAAGSGASLREQAVAGSGASSGASLREQAVAGSGASSGESLREQAATGSGASSGSAAGGGQWCEQWAVAGSGGQWCGTSRPAVAYPTAALLRAAAAEAARAARARRNNNHKQHQKAPDYQKEDSGDQKEDPDNQKEDPGDQRDPDERAAVQAGSGATRQRWCERAGSGASGQWCARTGSGGQKDARAGSGASGQWCERAVVRAVVDSEQAAAGSGASLREQAAAGSGARSGARQREQAAAGSGASSGSLLREQAATGSGASSGSGQCSTNIWESGQIPSNIRKPWDIFEEDLEDTLNDVIDRTVEEALRARLATVQAEGARSAFSLLPHDEQRAYEEVSFAELAAYSAFMCYARGRGASEWIATQAWSSLGSEAQAEWTTECPRDALASDPLFAPYLRDAE</sequence>
<accession>A0ABN9Q6U6</accession>
<feature type="compositionally biased region" description="Low complexity" evidence="1">
    <location>
        <begin position="101"/>
        <end position="111"/>
    </location>
</feature>
<dbReference type="EMBL" id="CAUYUJ010002595">
    <property type="protein sequence ID" value="CAK0801494.1"/>
    <property type="molecule type" value="Genomic_DNA"/>
</dbReference>
<feature type="non-terminal residue" evidence="2">
    <location>
        <position position="457"/>
    </location>
</feature>
<feature type="region of interest" description="Disordered" evidence="1">
    <location>
        <begin position="157"/>
        <end position="250"/>
    </location>
</feature>
<feature type="compositionally biased region" description="Basic and acidic residues" evidence="1">
    <location>
        <begin position="171"/>
        <end position="204"/>
    </location>
</feature>
<organism evidence="2 3">
    <name type="scientific">Prorocentrum cordatum</name>
    <dbReference type="NCBI Taxonomy" id="2364126"/>
    <lineage>
        <taxon>Eukaryota</taxon>
        <taxon>Sar</taxon>
        <taxon>Alveolata</taxon>
        <taxon>Dinophyceae</taxon>
        <taxon>Prorocentrales</taxon>
        <taxon>Prorocentraceae</taxon>
        <taxon>Prorocentrum</taxon>
    </lineage>
</organism>
<feature type="compositionally biased region" description="Low complexity" evidence="1">
    <location>
        <begin position="275"/>
        <end position="321"/>
    </location>
</feature>
<evidence type="ECO:0000313" key="2">
    <source>
        <dbReference type="EMBL" id="CAK0801494.1"/>
    </source>
</evidence>
<reference evidence="2" key="1">
    <citation type="submission" date="2023-10" db="EMBL/GenBank/DDBJ databases">
        <authorList>
            <person name="Chen Y."/>
            <person name="Shah S."/>
            <person name="Dougan E. K."/>
            <person name="Thang M."/>
            <person name="Chan C."/>
        </authorList>
    </citation>
    <scope>NUCLEOTIDE SEQUENCE [LARGE SCALE GENOMIC DNA]</scope>
</reference>
<evidence type="ECO:0000256" key="1">
    <source>
        <dbReference type="SAM" id="MobiDB-lite"/>
    </source>
</evidence>
<protein>
    <submittedName>
        <fullName evidence="2">Uncharacterized protein</fullName>
    </submittedName>
</protein>
<evidence type="ECO:0000313" key="3">
    <source>
        <dbReference type="Proteomes" id="UP001189429"/>
    </source>
</evidence>
<feature type="region of interest" description="Disordered" evidence="1">
    <location>
        <begin position="86"/>
        <end position="115"/>
    </location>
</feature>
<dbReference type="Proteomes" id="UP001189429">
    <property type="component" value="Unassembled WGS sequence"/>
</dbReference>
<feature type="region of interest" description="Disordered" evidence="1">
    <location>
        <begin position="266"/>
        <end position="328"/>
    </location>
</feature>
<feature type="compositionally biased region" description="Basic residues" evidence="1">
    <location>
        <begin position="158"/>
        <end position="170"/>
    </location>
</feature>
<name>A0ABN9Q6U6_9DINO</name>
<comment type="caution">
    <text evidence="2">The sequence shown here is derived from an EMBL/GenBank/DDBJ whole genome shotgun (WGS) entry which is preliminary data.</text>
</comment>
<keyword evidence="3" id="KW-1185">Reference proteome</keyword>